<name>A0A1Y2BM44_9TREE</name>
<reference evidence="2 3" key="1">
    <citation type="submission" date="2016-07" db="EMBL/GenBank/DDBJ databases">
        <title>Pervasive Adenine N6-methylation of Active Genes in Fungi.</title>
        <authorList>
            <consortium name="DOE Joint Genome Institute"/>
            <person name="Mondo S.J."/>
            <person name="Dannebaum R.O."/>
            <person name="Kuo R.C."/>
            <person name="Labutti K."/>
            <person name="Haridas S."/>
            <person name="Kuo A."/>
            <person name="Salamov A."/>
            <person name="Ahrendt S.R."/>
            <person name="Lipzen A."/>
            <person name="Sullivan W."/>
            <person name="Andreopoulos W.B."/>
            <person name="Clum A."/>
            <person name="Lindquist E."/>
            <person name="Daum C."/>
            <person name="Ramamoorthy G.K."/>
            <person name="Gryganskyi A."/>
            <person name="Culley D."/>
            <person name="Magnuson J.K."/>
            <person name="James T.Y."/>
            <person name="O'Malley M.A."/>
            <person name="Stajich J.E."/>
            <person name="Spatafora J.W."/>
            <person name="Visel A."/>
            <person name="Grigoriev I.V."/>
        </authorList>
    </citation>
    <scope>NUCLEOTIDE SEQUENCE [LARGE SCALE GENOMIC DNA]</scope>
    <source>
        <strain evidence="2 3">68-887.2</strain>
    </source>
</reference>
<keyword evidence="3" id="KW-1185">Reference proteome</keyword>
<gene>
    <name evidence="2" type="ORF">BCR39DRAFT_512311</name>
</gene>
<accession>A0A1Y2BM44</accession>
<proteinExistence type="predicted"/>
<dbReference type="EMBL" id="MCFC01000001">
    <property type="protein sequence ID" value="ORY35811.1"/>
    <property type="molecule type" value="Genomic_DNA"/>
</dbReference>
<dbReference type="InParanoid" id="A0A1Y2BM44"/>
<protein>
    <recommendedName>
        <fullName evidence="4">ASST-domain-containing protein</fullName>
    </recommendedName>
</protein>
<feature type="region of interest" description="Disordered" evidence="1">
    <location>
        <begin position="241"/>
        <end position="260"/>
    </location>
</feature>
<evidence type="ECO:0008006" key="4">
    <source>
        <dbReference type="Google" id="ProtNLM"/>
    </source>
</evidence>
<evidence type="ECO:0000313" key="3">
    <source>
        <dbReference type="Proteomes" id="UP000193986"/>
    </source>
</evidence>
<organism evidence="2 3">
    <name type="scientific">Naematelia encephala</name>
    <dbReference type="NCBI Taxonomy" id="71784"/>
    <lineage>
        <taxon>Eukaryota</taxon>
        <taxon>Fungi</taxon>
        <taxon>Dikarya</taxon>
        <taxon>Basidiomycota</taxon>
        <taxon>Agaricomycotina</taxon>
        <taxon>Tremellomycetes</taxon>
        <taxon>Tremellales</taxon>
        <taxon>Naemateliaceae</taxon>
        <taxon>Naematelia</taxon>
    </lineage>
</organism>
<evidence type="ECO:0000313" key="2">
    <source>
        <dbReference type="EMBL" id="ORY35811.1"/>
    </source>
</evidence>
<dbReference type="Pfam" id="PF15892">
    <property type="entry name" value="BNR_4"/>
    <property type="match status" value="1"/>
</dbReference>
<evidence type="ECO:0000256" key="1">
    <source>
        <dbReference type="SAM" id="MobiDB-lite"/>
    </source>
</evidence>
<comment type="caution">
    <text evidence="2">The sequence shown here is derived from an EMBL/GenBank/DDBJ whole genome shotgun (WGS) entry which is preliminary data.</text>
</comment>
<dbReference type="OrthoDB" id="9978204at2759"/>
<dbReference type="Proteomes" id="UP000193986">
    <property type="component" value="Unassembled WGS sequence"/>
</dbReference>
<dbReference type="AlphaFoldDB" id="A0A1Y2BM44"/>
<sequence>MVRLQEVARSVLGPRPRATFNLNGGSFQQDALITYNDWQYVAIYLDASPGVRHIYLGRRRLTPSQPAWTWIEFTDYNQTEDDGHNVVSLGLCQADGSLHLVFDLHDSPIRYRHSVPGIASDPDRARWDPSSFSSVLDVLPGLDSMLDELSVTTYPRFVSIPQDDGGGLLLEFRTGLSGQGDDWLFAYSGSSNGHWIRKGKYLQGIGNNPYINGIDRASDGSLHVSWCYRDYVPVTLEESRQQVGPNGPENNHDLHHAWSPPSQDGFPGTDWYSSPGSKIGQADVEPVTEGSGSLVFAIPKHSGILNQEAQAVHDGSLWVLNRENVHGVSSWIIYHPVDRTQQTLPIKPVSHTSSRGKLVSFNKRLLALLPVAESLVVLDVEGGIEIGRIEGAGAGKDGKGQEVLYDRYRNDVLSLFVGIDGELVVVDLESV</sequence>